<evidence type="ECO:0000313" key="2">
    <source>
        <dbReference type="Proteomes" id="UP000465302"/>
    </source>
</evidence>
<organism evidence="1 2">
    <name type="scientific">Mycolicibacterium agri</name>
    <name type="common">Mycobacterium agri</name>
    <dbReference type="NCBI Taxonomy" id="36811"/>
    <lineage>
        <taxon>Bacteria</taxon>
        <taxon>Bacillati</taxon>
        <taxon>Actinomycetota</taxon>
        <taxon>Actinomycetes</taxon>
        <taxon>Mycobacteriales</taxon>
        <taxon>Mycobacteriaceae</taxon>
        <taxon>Mycolicibacterium</taxon>
    </lineage>
</organism>
<dbReference type="Proteomes" id="UP000465302">
    <property type="component" value="Unassembled WGS sequence"/>
</dbReference>
<sequence>MVPMNQTIEIEPQPRIDTLVRLAAGGDARRTEYVGTVWLDGKPEVSGLVLRRPPNAPRGIRTPNFATSFFVPDSLPYTRSRLGDATLSISLLLQASGETGAVVDARAVFTDDPAGHPVTWIQVHLQGHIGWPAGLGYRIVALTPPDAAP</sequence>
<proteinExistence type="predicted"/>
<gene>
    <name evidence="1" type="ORF">MAGR_08500</name>
</gene>
<dbReference type="AlphaFoldDB" id="A0A7I9VW61"/>
<comment type="caution">
    <text evidence="1">The sequence shown here is derived from an EMBL/GenBank/DDBJ whole genome shotgun (WGS) entry which is preliminary data.</text>
</comment>
<protein>
    <submittedName>
        <fullName evidence="1">Uncharacterized protein</fullName>
    </submittedName>
</protein>
<dbReference type="EMBL" id="BLKS01000001">
    <property type="protein sequence ID" value="GFG49409.1"/>
    <property type="molecule type" value="Genomic_DNA"/>
</dbReference>
<accession>A0A7I9VW61</accession>
<evidence type="ECO:0000313" key="1">
    <source>
        <dbReference type="EMBL" id="GFG49409.1"/>
    </source>
</evidence>
<name>A0A7I9VW61_MYCAG</name>
<reference evidence="1 2" key="1">
    <citation type="journal article" date="2019" name="Emerg. Microbes Infect.">
        <title>Comprehensive subspecies identification of 175 nontuberculous mycobacteria species based on 7547 genomic profiles.</title>
        <authorList>
            <person name="Matsumoto Y."/>
            <person name="Kinjo T."/>
            <person name="Motooka D."/>
            <person name="Nabeya D."/>
            <person name="Jung N."/>
            <person name="Uechi K."/>
            <person name="Horii T."/>
            <person name="Iida T."/>
            <person name="Fujita J."/>
            <person name="Nakamura S."/>
        </authorList>
    </citation>
    <scope>NUCLEOTIDE SEQUENCE [LARGE SCALE GENOMIC DNA]</scope>
    <source>
        <strain evidence="1 2">JCM 6377</strain>
    </source>
</reference>